<evidence type="ECO:0000313" key="8">
    <source>
        <dbReference type="Proteomes" id="UP001153620"/>
    </source>
</evidence>
<name>A0A9N9RMN6_9DIPT</name>
<keyword evidence="2 4" id="KW-0863">Zinc-finger</keyword>
<dbReference type="PANTHER" id="PTHR47111:SF1">
    <property type="entry name" value="SET AND MYND DOMAIN-CONTAINING PROTEIN 4"/>
    <property type="match status" value="1"/>
</dbReference>
<evidence type="ECO:0000313" key="7">
    <source>
        <dbReference type="EMBL" id="CAG9799109.1"/>
    </source>
</evidence>
<organism evidence="7 8">
    <name type="scientific">Chironomus riparius</name>
    <dbReference type="NCBI Taxonomy" id="315576"/>
    <lineage>
        <taxon>Eukaryota</taxon>
        <taxon>Metazoa</taxon>
        <taxon>Ecdysozoa</taxon>
        <taxon>Arthropoda</taxon>
        <taxon>Hexapoda</taxon>
        <taxon>Insecta</taxon>
        <taxon>Pterygota</taxon>
        <taxon>Neoptera</taxon>
        <taxon>Endopterygota</taxon>
        <taxon>Diptera</taxon>
        <taxon>Nematocera</taxon>
        <taxon>Chironomoidea</taxon>
        <taxon>Chironomidae</taxon>
        <taxon>Chironominae</taxon>
        <taxon>Chironomus</taxon>
    </lineage>
</organism>
<dbReference type="Gene3D" id="6.10.140.2220">
    <property type="match status" value="1"/>
</dbReference>
<dbReference type="GO" id="GO:0008276">
    <property type="term" value="F:protein methyltransferase activity"/>
    <property type="evidence" value="ECO:0007669"/>
    <property type="project" value="UniProtKB-ARBA"/>
</dbReference>
<sequence length="520" mass="60896">MHKSNKTSNLLRQEGNDFYKKREFFQALLKYNQSLCYAESESENLGLAYANRSAVYFEIKLYDQSLNNIVLAEKNFYPKENLSILYQRRLKCEEFTRNESKKYVQNYFKLSLPTNKKLPFVASCLKIENSKKYGRHIITTTDLSVGDIIAVDKSFCSIPISESQFVKVSELNIYQRCNNCMKSSRLNMIPCQNCCYAMFCSQECYEFAMKYFHQYECPVITDILKSGSVNMSLRIFFISLALFGDSINCLKNFYEENKKNSKNIFDFDFSTTKSVENMLIMKLKCLLSLSKSSKQYQLAYQKTILNNHSTLHSMYVENKDFIHDFIQDLCQISDHNFHGIFSSNLDTKIFDNSNLKSLQEPIGSGSFLFTSLINHSCTPNILRVCLDGEMCLVVCRKIEKDSQIYDCYKNNFLMERRERRQNILYQHFNFNCDCEACFNDWPTLKELIINDMKLMKYAKKINDELIESLKTSSKLTNSFKKCKDILQENFKKYPSMELCLIEKSYVTFLLKLAANHISLF</sequence>
<dbReference type="PROSITE" id="PS01360">
    <property type="entry name" value="ZF_MYND_1"/>
    <property type="match status" value="1"/>
</dbReference>
<dbReference type="GO" id="GO:0008757">
    <property type="term" value="F:S-adenosylmethionine-dependent methyltransferase activity"/>
    <property type="evidence" value="ECO:0007669"/>
    <property type="project" value="UniProtKB-ARBA"/>
</dbReference>
<evidence type="ECO:0000256" key="3">
    <source>
        <dbReference type="ARBA" id="ARBA00022833"/>
    </source>
</evidence>
<dbReference type="Pfam" id="PF00856">
    <property type="entry name" value="SET"/>
    <property type="match status" value="1"/>
</dbReference>
<feature type="domain" description="MYND-type" evidence="6">
    <location>
        <begin position="177"/>
        <end position="217"/>
    </location>
</feature>
<evidence type="ECO:0000259" key="5">
    <source>
        <dbReference type="PROSITE" id="PS50280"/>
    </source>
</evidence>
<evidence type="ECO:0000256" key="4">
    <source>
        <dbReference type="PROSITE-ProRule" id="PRU00134"/>
    </source>
</evidence>
<dbReference type="InterPro" id="IPR046341">
    <property type="entry name" value="SET_dom_sf"/>
</dbReference>
<dbReference type="Gene3D" id="1.10.220.160">
    <property type="match status" value="1"/>
</dbReference>
<reference evidence="7" key="1">
    <citation type="submission" date="2022-01" db="EMBL/GenBank/DDBJ databases">
        <authorList>
            <person name="King R."/>
        </authorList>
    </citation>
    <scope>NUCLEOTIDE SEQUENCE</scope>
</reference>
<proteinExistence type="predicted"/>
<accession>A0A9N9RMN6</accession>
<dbReference type="InterPro" id="IPR002893">
    <property type="entry name" value="Znf_MYND"/>
</dbReference>
<dbReference type="AlphaFoldDB" id="A0A9N9RMN6"/>
<dbReference type="OrthoDB" id="6054366at2759"/>
<keyword evidence="8" id="KW-1185">Reference proteome</keyword>
<dbReference type="PROSITE" id="PS50280">
    <property type="entry name" value="SET"/>
    <property type="match status" value="1"/>
</dbReference>
<evidence type="ECO:0000259" key="6">
    <source>
        <dbReference type="PROSITE" id="PS50865"/>
    </source>
</evidence>
<dbReference type="PANTHER" id="PTHR47111">
    <property type="entry name" value="BCDNA.LD29892"/>
    <property type="match status" value="1"/>
</dbReference>
<reference evidence="7" key="2">
    <citation type="submission" date="2022-10" db="EMBL/GenBank/DDBJ databases">
        <authorList>
            <consortium name="ENA_rothamsted_submissions"/>
            <consortium name="culmorum"/>
            <person name="King R."/>
        </authorList>
    </citation>
    <scope>NUCLEOTIDE SEQUENCE</scope>
</reference>
<gene>
    <name evidence="7" type="ORF">CHIRRI_LOCUS2084</name>
</gene>
<keyword evidence="1" id="KW-0479">Metal-binding</keyword>
<dbReference type="SUPFAM" id="SSF82199">
    <property type="entry name" value="SET domain"/>
    <property type="match status" value="1"/>
</dbReference>
<evidence type="ECO:0000256" key="2">
    <source>
        <dbReference type="ARBA" id="ARBA00022771"/>
    </source>
</evidence>
<evidence type="ECO:0000256" key="1">
    <source>
        <dbReference type="ARBA" id="ARBA00022723"/>
    </source>
</evidence>
<dbReference type="PROSITE" id="PS50865">
    <property type="entry name" value="ZF_MYND_2"/>
    <property type="match status" value="1"/>
</dbReference>
<dbReference type="GO" id="GO:0008170">
    <property type="term" value="F:N-methyltransferase activity"/>
    <property type="evidence" value="ECO:0007669"/>
    <property type="project" value="UniProtKB-ARBA"/>
</dbReference>
<dbReference type="Gene3D" id="1.25.40.10">
    <property type="entry name" value="Tetratricopeptide repeat domain"/>
    <property type="match status" value="1"/>
</dbReference>
<dbReference type="SUPFAM" id="SSF144232">
    <property type="entry name" value="HIT/MYND zinc finger-like"/>
    <property type="match status" value="1"/>
</dbReference>
<dbReference type="Proteomes" id="UP001153620">
    <property type="component" value="Chromosome 1"/>
</dbReference>
<dbReference type="InterPro" id="IPR001214">
    <property type="entry name" value="SET_dom"/>
</dbReference>
<dbReference type="SUPFAM" id="SSF48452">
    <property type="entry name" value="TPR-like"/>
    <property type="match status" value="1"/>
</dbReference>
<keyword evidence="3" id="KW-0862">Zinc</keyword>
<feature type="domain" description="SET" evidence="5">
    <location>
        <begin position="123"/>
        <end position="409"/>
    </location>
</feature>
<dbReference type="InterPro" id="IPR011990">
    <property type="entry name" value="TPR-like_helical_dom_sf"/>
</dbReference>
<dbReference type="Gene3D" id="2.170.270.10">
    <property type="entry name" value="SET domain"/>
    <property type="match status" value="1"/>
</dbReference>
<dbReference type="EMBL" id="OU895877">
    <property type="protein sequence ID" value="CAG9799109.1"/>
    <property type="molecule type" value="Genomic_DNA"/>
</dbReference>
<dbReference type="GO" id="GO:0008270">
    <property type="term" value="F:zinc ion binding"/>
    <property type="evidence" value="ECO:0007669"/>
    <property type="project" value="UniProtKB-KW"/>
</dbReference>
<protein>
    <submittedName>
        <fullName evidence="7">Uncharacterized protein</fullName>
    </submittedName>
</protein>